<comment type="caution">
    <text evidence="1">The sequence shown here is derived from an EMBL/GenBank/DDBJ whole genome shotgun (WGS) entry which is preliminary data.</text>
</comment>
<sequence length="121" mass="14023">MTPDYILYFRLEIFPLAQPREVPAFFLQQSPFLISIRATHCIITVPINHKPVTSGYHFFSSDLSFDVFCRHAHMRRVSSDLKCGVLLRLMHKHHIYQAGCQHFRSSFLCSDGATSIRAIKR</sequence>
<organism evidence="1 2">
    <name type="scientific">Zophobas morio</name>
    <dbReference type="NCBI Taxonomy" id="2755281"/>
    <lineage>
        <taxon>Eukaryota</taxon>
        <taxon>Metazoa</taxon>
        <taxon>Ecdysozoa</taxon>
        <taxon>Arthropoda</taxon>
        <taxon>Hexapoda</taxon>
        <taxon>Insecta</taxon>
        <taxon>Pterygota</taxon>
        <taxon>Neoptera</taxon>
        <taxon>Endopterygota</taxon>
        <taxon>Coleoptera</taxon>
        <taxon>Polyphaga</taxon>
        <taxon>Cucujiformia</taxon>
        <taxon>Tenebrionidae</taxon>
        <taxon>Zophobas</taxon>
    </lineage>
</organism>
<accession>A0AA38MCS0</accession>
<proteinExistence type="predicted"/>
<dbReference type="EMBL" id="JALNTZ010000005">
    <property type="protein sequence ID" value="KAJ3652100.1"/>
    <property type="molecule type" value="Genomic_DNA"/>
</dbReference>
<name>A0AA38MCS0_9CUCU</name>
<gene>
    <name evidence="1" type="ORF">Zmor_018096</name>
</gene>
<evidence type="ECO:0000313" key="1">
    <source>
        <dbReference type="EMBL" id="KAJ3652100.1"/>
    </source>
</evidence>
<evidence type="ECO:0000313" key="2">
    <source>
        <dbReference type="Proteomes" id="UP001168821"/>
    </source>
</evidence>
<reference evidence="1" key="1">
    <citation type="journal article" date="2023" name="G3 (Bethesda)">
        <title>Whole genome assemblies of Zophobas morio and Tenebrio molitor.</title>
        <authorList>
            <person name="Kaur S."/>
            <person name="Stinson S.A."/>
            <person name="diCenzo G.C."/>
        </authorList>
    </citation>
    <scope>NUCLEOTIDE SEQUENCE</scope>
    <source>
        <strain evidence="1">QUZm001</strain>
    </source>
</reference>
<protein>
    <submittedName>
        <fullName evidence="1">Uncharacterized protein</fullName>
    </submittedName>
</protein>
<dbReference type="AlphaFoldDB" id="A0AA38MCS0"/>
<dbReference type="Proteomes" id="UP001168821">
    <property type="component" value="Unassembled WGS sequence"/>
</dbReference>
<keyword evidence="2" id="KW-1185">Reference proteome</keyword>